<sequence>MKKYILCIAFLAVHTSYSQTHYTQLDSLKNKKTIVLNTVVVQQNPFKTPVYATRSDIKLLDLPQGIQTVDKSIIQQQQAIRLSDVVKNINGAYVGSARGGAQESFWSRGYDLSSNNIFKNGFRVNSGSMPEVASLERVEFLKGNSALLFGNVVPGGVVNLVTKVPQFQLGGEISLQAGSYNFYKPSLDIYNGFTKNIAYRLVANYENSKSFRDIVQRERLYINPSLLFKIDKKTEFILQADYLTDDWTPDFGTAMVGKDILQLPRNIYMGAKWSNGTTKQTTVTGLLKHSLNENWKLNFNSSFQDYRRQWIGTERIQPDNNGFWNRPLGKAKNTERIYANQFGILGKFYTYNIKHQVLAGIDWENSFTQSYTYTFMPTTYGSGNVFDFSNFNQGSGMIPEAKNTRLVETTTNRFGIYAQNLISFQNHFKLLLGLRWSWQQADIFDYDLTANPTLKKQEPIRIDKAFSPKIGLVYQPTIHLSIFASYSNSFTPNTGTTIDLQVIKPSILTQYEAGIKKEFFKEKVNASVTLYHIVNSNLAQTAQYKADGSINTDTSIKILSGETTSKGLEVDLTAYPAKGLTMMAGYSYNDMRFTKTSITHGSFIEGDRLTRTPYCTANFSLFYKFQNRLLKGVNIGTLVYYMGKRFGGWNNDYQISNTGLVSVRDRVVPLSDYATLDFSVGYDWKKYSILAKVSNATNTLNYTVHENYSVNPIAPRQVMAIIKYKF</sequence>
<evidence type="ECO:0000256" key="14">
    <source>
        <dbReference type="PROSITE-ProRule" id="PRU01360"/>
    </source>
</evidence>
<dbReference type="Gene3D" id="2.170.130.10">
    <property type="entry name" value="TonB-dependent receptor, plug domain"/>
    <property type="match status" value="1"/>
</dbReference>
<keyword evidence="13 14" id="KW-0998">Cell outer membrane</keyword>
<evidence type="ECO:0000259" key="16">
    <source>
        <dbReference type="Pfam" id="PF00593"/>
    </source>
</evidence>
<evidence type="ECO:0000259" key="17">
    <source>
        <dbReference type="Pfam" id="PF07715"/>
    </source>
</evidence>
<dbReference type="GO" id="GO:0009279">
    <property type="term" value="C:cell outer membrane"/>
    <property type="evidence" value="ECO:0007669"/>
    <property type="project" value="UniProtKB-SubCell"/>
</dbReference>
<dbReference type="OrthoDB" id="9775095at2"/>
<keyword evidence="11 14" id="KW-0472">Membrane</keyword>
<dbReference type="RefSeq" id="WP_103725713.1">
    <property type="nucleotide sequence ID" value="NZ_PQNY01000005.1"/>
</dbReference>
<evidence type="ECO:0000256" key="4">
    <source>
        <dbReference type="ARBA" id="ARBA00022452"/>
    </source>
</evidence>
<dbReference type="InterPro" id="IPR000531">
    <property type="entry name" value="Beta-barrel_TonB"/>
</dbReference>
<dbReference type="PANTHER" id="PTHR32552:SF68">
    <property type="entry name" value="FERRICHROME OUTER MEMBRANE TRANSPORTER_PHAGE RECEPTOR"/>
    <property type="match status" value="1"/>
</dbReference>
<evidence type="ECO:0000256" key="15">
    <source>
        <dbReference type="RuleBase" id="RU003357"/>
    </source>
</evidence>
<dbReference type="SUPFAM" id="SSF56935">
    <property type="entry name" value="Porins"/>
    <property type="match status" value="1"/>
</dbReference>
<dbReference type="GO" id="GO:0015891">
    <property type="term" value="P:siderophore transport"/>
    <property type="evidence" value="ECO:0007669"/>
    <property type="project" value="InterPro"/>
</dbReference>
<evidence type="ECO:0000256" key="1">
    <source>
        <dbReference type="ARBA" id="ARBA00004571"/>
    </source>
</evidence>
<evidence type="ECO:0000313" key="19">
    <source>
        <dbReference type="Proteomes" id="UP000237056"/>
    </source>
</evidence>
<reference evidence="18 19" key="1">
    <citation type="submission" date="2018-01" db="EMBL/GenBank/DDBJ databases">
        <title>Genomic Encyclopedia of Type Strains, Phase I: the one thousand microbial genomes (KMG-I) project.</title>
        <authorList>
            <person name="Goeker M."/>
        </authorList>
    </citation>
    <scope>NUCLEOTIDE SEQUENCE [LARGE SCALE GENOMIC DNA]</scope>
    <source>
        <strain evidence="18 19">DSM 17960</strain>
    </source>
</reference>
<keyword evidence="5" id="KW-0410">Iron transport</keyword>
<dbReference type="InterPro" id="IPR037066">
    <property type="entry name" value="Plug_dom_sf"/>
</dbReference>
<dbReference type="AlphaFoldDB" id="A0A2S4N9A6"/>
<keyword evidence="4 14" id="KW-1134">Transmembrane beta strand</keyword>
<keyword evidence="19" id="KW-1185">Reference proteome</keyword>
<keyword evidence="8" id="KW-0408">Iron</keyword>
<evidence type="ECO:0000256" key="5">
    <source>
        <dbReference type="ARBA" id="ARBA00022496"/>
    </source>
</evidence>
<protein>
    <submittedName>
        <fullName evidence="18">Iron complex outermembrane receptor protein</fullName>
    </submittedName>
</protein>
<comment type="similarity">
    <text evidence="2 14 15">Belongs to the TonB-dependent receptor family.</text>
</comment>
<keyword evidence="12 18" id="KW-0675">Receptor</keyword>
<dbReference type="NCBIfam" id="TIGR01783">
    <property type="entry name" value="TonB-siderophor"/>
    <property type="match status" value="1"/>
</dbReference>
<proteinExistence type="inferred from homology"/>
<dbReference type="InterPro" id="IPR039426">
    <property type="entry name" value="TonB-dep_rcpt-like"/>
</dbReference>
<evidence type="ECO:0000256" key="2">
    <source>
        <dbReference type="ARBA" id="ARBA00009810"/>
    </source>
</evidence>
<dbReference type="PANTHER" id="PTHR32552">
    <property type="entry name" value="FERRICHROME IRON RECEPTOR-RELATED"/>
    <property type="match status" value="1"/>
</dbReference>
<evidence type="ECO:0000256" key="13">
    <source>
        <dbReference type="ARBA" id="ARBA00023237"/>
    </source>
</evidence>
<evidence type="ECO:0000256" key="11">
    <source>
        <dbReference type="ARBA" id="ARBA00023136"/>
    </source>
</evidence>
<feature type="domain" description="TonB-dependent receptor plug" evidence="17">
    <location>
        <begin position="59"/>
        <end position="157"/>
    </location>
</feature>
<evidence type="ECO:0000256" key="9">
    <source>
        <dbReference type="ARBA" id="ARBA00023065"/>
    </source>
</evidence>
<dbReference type="PROSITE" id="PS52016">
    <property type="entry name" value="TONB_DEPENDENT_REC_3"/>
    <property type="match status" value="1"/>
</dbReference>
<dbReference type="EMBL" id="PQNY01000005">
    <property type="protein sequence ID" value="POS02279.1"/>
    <property type="molecule type" value="Genomic_DNA"/>
</dbReference>
<evidence type="ECO:0000256" key="7">
    <source>
        <dbReference type="ARBA" id="ARBA00022729"/>
    </source>
</evidence>
<feature type="domain" description="TonB-dependent receptor-like beta-barrel" evidence="16">
    <location>
        <begin position="238"/>
        <end position="695"/>
    </location>
</feature>
<evidence type="ECO:0000256" key="3">
    <source>
        <dbReference type="ARBA" id="ARBA00022448"/>
    </source>
</evidence>
<evidence type="ECO:0000256" key="10">
    <source>
        <dbReference type="ARBA" id="ARBA00023077"/>
    </source>
</evidence>
<dbReference type="CDD" id="cd01347">
    <property type="entry name" value="ligand_gated_channel"/>
    <property type="match status" value="1"/>
</dbReference>
<dbReference type="Proteomes" id="UP000237056">
    <property type="component" value="Unassembled WGS sequence"/>
</dbReference>
<keyword evidence="6 14" id="KW-0812">Transmembrane</keyword>
<dbReference type="InterPro" id="IPR036942">
    <property type="entry name" value="Beta-barrel_TonB_sf"/>
</dbReference>
<evidence type="ECO:0000256" key="12">
    <source>
        <dbReference type="ARBA" id="ARBA00023170"/>
    </source>
</evidence>
<dbReference type="InterPro" id="IPR010105">
    <property type="entry name" value="TonB_sidphr_rcpt"/>
</dbReference>
<comment type="caution">
    <text evidence="18">The sequence shown here is derived from an EMBL/GenBank/DDBJ whole genome shotgun (WGS) entry which is preliminary data.</text>
</comment>
<evidence type="ECO:0000313" key="18">
    <source>
        <dbReference type="EMBL" id="POS02279.1"/>
    </source>
</evidence>
<dbReference type="Gene3D" id="2.40.170.20">
    <property type="entry name" value="TonB-dependent receptor, beta-barrel domain"/>
    <property type="match status" value="1"/>
</dbReference>
<keyword evidence="10 15" id="KW-0798">TonB box</keyword>
<organism evidence="18 19">
    <name type="scientific">Flavobacterium croceum DSM 17960</name>
    <dbReference type="NCBI Taxonomy" id="1121886"/>
    <lineage>
        <taxon>Bacteria</taxon>
        <taxon>Pseudomonadati</taxon>
        <taxon>Bacteroidota</taxon>
        <taxon>Flavobacteriia</taxon>
        <taxon>Flavobacteriales</taxon>
        <taxon>Flavobacteriaceae</taxon>
        <taxon>Flavobacterium</taxon>
    </lineage>
</organism>
<name>A0A2S4N9A6_9FLAO</name>
<accession>A0A2S4N9A6</accession>
<dbReference type="GO" id="GO:0038023">
    <property type="term" value="F:signaling receptor activity"/>
    <property type="evidence" value="ECO:0007669"/>
    <property type="project" value="InterPro"/>
</dbReference>
<dbReference type="InterPro" id="IPR012910">
    <property type="entry name" value="Plug_dom"/>
</dbReference>
<dbReference type="GO" id="GO:0015344">
    <property type="term" value="F:siderophore uptake transmembrane transporter activity"/>
    <property type="evidence" value="ECO:0007669"/>
    <property type="project" value="TreeGrafter"/>
</dbReference>
<gene>
    <name evidence="18" type="ORF">Q361_105174</name>
</gene>
<dbReference type="Pfam" id="PF07715">
    <property type="entry name" value="Plug"/>
    <property type="match status" value="1"/>
</dbReference>
<dbReference type="Pfam" id="PF00593">
    <property type="entry name" value="TonB_dep_Rec_b-barrel"/>
    <property type="match status" value="1"/>
</dbReference>
<evidence type="ECO:0000256" key="6">
    <source>
        <dbReference type="ARBA" id="ARBA00022692"/>
    </source>
</evidence>
<keyword evidence="3 14" id="KW-0813">Transport</keyword>
<keyword evidence="9" id="KW-0406">Ion transport</keyword>
<keyword evidence="7" id="KW-0732">Signal</keyword>
<evidence type="ECO:0000256" key="8">
    <source>
        <dbReference type="ARBA" id="ARBA00023004"/>
    </source>
</evidence>
<comment type="subcellular location">
    <subcellularLocation>
        <location evidence="1 14">Cell outer membrane</location>
        <topology evidence="1 14">Multi-pass membrane protein</topology>
    </subcellularLocation>
</comment>